<dbReference type="Gene3D" id="3.90.1530.10">
    <property type="entry name" value="Conserved hypothetical protein from pyrococcus furiosus pfu- 392566-001, ParB domain"/>
    <property type="match status" value="1"/>
</dbReference>
<feature type="coiled-coil region" evidence="1">
    <location>
        <begin position="161"/>
        <end position="188"/>
    </location>
</feature>
<dbReference type="Proteomes" id="UP000323732">
    <property type="component" value="Unassembled WGS sequence"/>
</dbReference>
<protein>
    <recommendedName>
        <fullName evidence="4">ParB/Sulfiredoxin domain-containing protein</fullName>
    </recommendedName>
</protein>
<evidence type="ECO:0008006" key="4">
    <source>
        <dbReference type="Google" id="ProtNLM"/>
    </source>
</evidence>
<name>A0A5D4SMV8_9BACI</name>
<dbReference type="AlphaFoldDB" id="A0A5D4SMV8"/>
<dbReference type="EMBL" id="VTES01000003">
    <property type="protein sequence ID" value="TYS64349.1"/>
    <property type="molecule type" value="Genomic_DNA"/>
</dbReference>
<accession>A0A5D4SMV8</accession>
<evidence type="ECO:0000256" key="1">
    <source>
        <dbReference type="SAM" id="Coils"/>
    </source>
</evidence>
<comment type="caution">
    <text evidence="2">The sequence shown here is derived from an EMBL/GenBank/DDBJ whole genome shotgun (WGS) entry which is preliminary data.</text>
</comment>
<evidence type="ECO:0000313" key="2">
    <source>
        <dbReference type="EMBL" id="TYS64349.1"/>
    </source>
</evidence>
<reference evidence="2 3" key="1">
    <citation type="submission" date="2019-08" db="EMBL/GenBank/DDBJ databases">
        <title>Bacillus genomes from the desert of Cuatro Cienegas, Coahuila.</title>
        <authorList>
            <person name="Olmedo-Alvarez G."/>
        </authorList>
    </citation>
    <scope>NUCLEOTIDE SEQUENCE [LARGE SCALE GENOMIC DNA]</scope>
    <source>
        <strain evidence="2 3">CH37_1T</strain>
    </source>
</reference>
<organism evidence="2 3">
    <name type="scientific">Bacillus infantis</name>
    <dbReference type="NCBI Taxonomy" id="324767"/>
    <lineage>
        <taxon>Bacteria</taxon>
        <taxon>Bacillati</taxon>
        <taxon>Bacillota</taxon>
        <taxon>Bacilli</taxon>
        <taxon>Bacillales</taxon>
        <taxon>Bacillaceae</taxon>
        <taxon>Bacillus</taxon>
    </lineage>
</organism>
<evidence type="ECO:0000313" key="3">
    <source>
        <dbReference type="Proteomes" id="UP000323732"/>
    </source>
</evidence>
<sequence length="280" mass="32638">MSTNTRVERLINVGISTEQIEKARNEFPQRQPDLDLNKVVTVQPSGQVLIPLSKVKYAINRVNEDLSWLDNFTDNNEYRQGEEGSFEVLLKSLEERGIDDFINSFQVDQSVPITASYYEDFDTYVIGEGKHRATFAKVIGMEKIMAEVTTYKSNPIEKQKFLDYQIKRKELEKNIQNINLEFSCEKAQIGLFKGERINIKYGHISIIKLEVFDSYYLDNEGKMDLNTKVMQEVTKFIKGINRLPIIRSFIANLTFNNKNYHTLTRLILERLVKHGYFKNK</sequence>
<keyword evidence="1" id="KW-0175">Coiled coil</keyword>
<proteinExistence type="predicted"/>
<gene>
    <name evidence="2" type="ORF">FZD47_12860</name>
</gene>
<dbReference type="RefSeq" id="WP_148950035.1">
    <property type="nucleotide sequence ID" value="NZ_VTES01000003.1"/>
</dbReference>